<dbReference type="GO" id="GO:0051131">
    <property type="term" value="P:chaperone-mediated protein complex assembly"/>
    <property type="evidence" value="ECO:0007669"/>
    <property type="project" value="TreeGrafter"/>
</dbReference>
<name>H3AAI8_LATCH</name>
<dbReference type="EMBL" id="AFYH01217146">
    <property type="status" value="NOT_ANNOTATED_CDS"/>
    <property type="molecule type" value="Genomic_DNA"/>
</dbReference>
<dbReference type="EMBL" id="AFYH01217144">
    <property type="status" value="NOT_ANNOTATED_CDS"/>
    <property type="molecule type" value="Genomic_DNA"/>
</dbReference>
<protein>
    <recommendedName>
        <fullName evidence="13">Molecular chaperone MKKS</fullName>
    </recommendedName>
    <alternativeName>
        <fullName evidence="14">McKusick-Kaufman/Bardet-Biedl syndromes putative chaperonin</fullName>
    </alternativeName>
</protein>
<dbReference type="Gene3D" id="1.10.560.10">
    <property type="entry name" value="GroEL-like equatorial domain"/>
    <property type="match status" value="2"/>
</dbReference>
<gene>
    <name evidence="15" type="primary">MKKS</name>
</gene>
<evidence type="ECO:0000256" key="4">
    <source>
        <dbReference type="ARBA" id="ARBA00008020"/>
    </source>
</evidence>
<dbReference type="GO" id="GO:0032402">
    <property type="term" value="P:melanosome transport"/>
    <property type="evidence" value="ECO:0007669"/>
    <property type="project" value="Ensembl"/>
</dbReference>
<reference evidence="15" key="3">
    <citation type="submission" date="2025-09" db="UniProtKB">
        <authorList>
            <consortium name="Ensembl"/>
        </authorList>
    </citation>
    <scope>IDENTIFICATION</scope>
</reference>
<dbReference type="Gene3D" id="3.50.7.10">
    <property type="entry name" value="GroEL"/>
    <property type="match status" value="1"/>
</dbReference>
<keyword evidence="9" id="KW-0206">Cytoskeleton</keyword>
<dbReference type="GO" id="GO:0051877">
    <property type="term" value="P:pigment granule aggregation in cell center"/>
    <property type="evidence" value="ECO:0007669"/>
    <property type="project" value="Ensembl"/>
</dbReference>
<keyword evidence="7" id="KW-0067">ATP-binding</keyword>
<dbReference type="STRING" id="7897.ENSLACP00000006659"/>
<comment type="subunit">
    <text evidence="12">Component of a complex composed at least of MKKS, BBS10, BBS12, TCP1, CCT2, CCT3, CCT4, CCT5 and CCT8. Interacts with STUB1. Interacts with BBS2 (via coiled coil domain). Interacts with CCDC28B. Interacts with BBS12. Interacts with SMARCC1, a component of the SWI/SNF complexes; the interaction takes place predominantly in the cytoplasm and may modulate SMARCC1 location. Interacts with DLEC1.</text>
</comment>
<reference evidence="16" key="1">
    <citation type="submission" date="2011-08" db="EMBL/GenBank/DDBJ databases">
        <title>The draft genome of Latimeria chalumnae.</title>
        <authorList>
            <person name="Di Palma F."/>
            <person name="Alfoldi J."/>
            <person name="Johnson J."/>
            <person name="Berlin A."/>
            <person name="Gnerre S."/>
            <person name="Jaffe D."/>
            <person name="MacCallum I."/>
            <person name="Young S."/>
            <person name="Walker B.J."/>
            <person name="Lander E."/>
            <person name="Lindblad-Toh K."/>
        </authorList>
    </citation>
    <scope>NUCLEOTIDE SEQUENCE [LARGE SCALE GENOMIC DNA]</scope>
    <source>
        <strain evidence="16">Wild caught</strain>
    </source>
</reference>
<dbReference type="Pfam" id="PF00118">
    <property type="entry name" value="Cpn60_TCP1"/>
    <property type="match status" value="1"/>
</dbReference>
<dbReference type="Bgee" id="ENSLACG00000005907">
    <property type="expression patterns" value="Expressed in mesonephros and 6 other cell types or tissues"/>
</dbReference>
<evidence type="ECO:0000313" key="15">
    <source>
        <dbReference type="Ensembl" id="ENSLACP00000006659.1"/>
    </source>
</evidence>
<dbReference type="InParanoid" id="H3AAI8"/>
<comment type="similarity">
    <text evidence="4">Belongs to the TCP-1 chaperonin family.</text>
</comment>
<reference evidence="15" key="2">
    <citation type="submission" date="2025-08" db="UniProtKB">
        <authorList>
            <consortium name="Ensembl"/>
        </authorList>
    </citation>
    <scope>IDENTIFICATION</scope>
</reference>
<dbReference type="GO" id="GO:0005829">
    <property type="term" value="C:cytosol"/>
    <property type="evidence" value="ECO:0007669"/>
    <property type="project" value="UniProtKB-SubCell"/>
</dbReference>
<dbReference type="GO" id="GO:0048839">
    <property type="term" value="P:inner ear development"/>
    <property type="evidence" value="ECO:0007669"/>
    <property type="project" value="Ensembl"/>
</dbReference>
<sequence>MSRVEHKKPSLCSSAPLSNTAVSRALVSFHGIVKSCYGPTGRLKQIHNGMGGHICTTSQSSALLGSMTFTHPVLKLLIVSVLNHTSRFSDCGLFAAILCCSLIDNLQRTSIPSSLAIKVSKHLSTLCTEYLNSEDCGCRIPVDFSSSKTLFSLVRTVLASKPACMLTKKEADHISSVVLKAFLLTIPNEVGTHVFLGKNIIIPVEGQRVMDSTVLPGILVDAPGFHSGKAADRNKLHQGCIKLALFSVSLSGNLTDVGDGTLVVRLGVSLEAAVLEQLLLMGEQLVSNQVDLLVCQKVVHPSLRQYLKERHVMIVDRIGAALMESLINMTGAHPIGSFQTPIPSSCYGTLKDLRTVRFGSKQLLHLIPVDAAVCSTVLCNRNETTLNELKLVCQTAKHVLQLTLKEPLALLGGGCTETHLASFIRHKTHCNNITDNTLTALNCSWLEYRIIADCFCVSLESIAHSLEHDGGETLMDTVHGHCWSVKPDTPLSSGWKDVVCKCGCGMYNQQQNFCWTVLGSKHVSFRPKPWQEGTVVNFTEQLALDSFTAKLNALQVAVEVASLILELNYVIQDQN</sequence>
<keyword evidence="16" id="KW-1185">Reference proteome</keyword>
<dbReference type="EMBL" id="AFYH01217152">
    <property type="status" value="NOT_ANNOTATED_CDS"/>
    <property type="molecule type" value="Genomic_DNA"/>
</dbReference>
<dbReference type="EMBL" id="AFYH01217143">
    <property type="status" value="NOT_ANNOTATED_CDS"/>
    <property type="molecule type" value="Genomic_DNA"/>
</dbReference>
<dbReference type="EMBL" id="AFYH01217150">
    <property type="status" value="NOT_ANNOTATED_CDS"/>
    <property type="molecule type" value="Genomic_DNA"/>
</dbReference>
<evidence type="ECO:0000256" key="7">
    <source>
        <dbReference type="ARBA" id="ARBA00022840"/>
    </source>
</evidence>
<evidence type="ECO:0000256" key="10">
    <source>
        <dbReference type="ARBA" id="ARBA00023242"/>
    </source>
</evidence>
<dbReference type="eggNOG" id="KOG0360">
    <property type="taxonomic scope" value="Eukaryota"/>
</dbReference>
<evidence type="ECO:0000313" key="16">
    <source>
        <dbReference type="Proteomes" id="UP000008672"/>
    </source>
</evidence>
<dbReference type="EMBL" id="AFYH01217145">
    <property type="status" value="NOT_ANNOTATED_CDS"/>
    <property type="molecule type" value="Genomic_DNA"/>
</dbReference>
<dbReference type="PANTHER" id="PTHR46787:SF1">
    <property type="entry name" value="MOLECULAR CHAPERONE MKKS"/>
    <property type="match status" value="1"/>
</dbReference>
<dbReference type="GO" id="GO:1902636">
    <property type="term" value="C:kinociliary basal body"/>
    <property type="evidence" value="ECO:0007669"/>
    <property type="project" value="TreeGrafter"/>
</dbReference>
<dbReference type="GO" id="GO:0005634">
    <property type="term" value="C:nucleus"/>
    <property type="evidence" value="ECO:0007669"/>
    <property type="project" value="UniProtKB-SubCell"/>
</dbReference>
<dbReference type="InterPro" id="IPR028790">
    <property type="entry name" value="MKKS"/>
</dbReference>
<dbReference type="GO" id="GO:0070121">
    <property type="term" value="P:Kupffer's vesicle development"/>
    <property type="evidence" value="ECO:0007669"/>
    <property type="project" value="Ensembl"/>
</dbReference>
<organism evidence="15 16">
    <name type="scientific">Latimeria chalumnae</name>
    <name type="common">Coelacanth</name>
    <dbReference type="NCBI Taxonomy" id="7897"/>
    <lineage>
        <taxon>Eukaryota</taxon>
        <taxon>Metazoa</taxon>
        <taxon>Chordata</taxon>
        <taxon>Craniata</taxon>
        <taxon>Vertebrata</taxon>
        <taxon>Euteleostomi</taxon>
        <taxon>Coelacanthiformes</taxon>
        <taxon>Coelacanthidae</taxon>
        <taxon>Latimeria</taxon>
    </lineage>
</organism>
<dbReference type="EMBL" id="AFYH01217149">
    <property type="status" value="NOT_ANNOTATED_CDS"/>
    <property type="molecule type" value="Genomic_DNA"/>
</dbReference>
<dbReference type="OMA" id="LFVCQKV"/>
<proteinExistence type="inferred from homology"/>
<comment type="subcellular location">
    <subcellularLocation>
        <location evidence="2">Cytoplasm</location>
        <location evidence="2">Cytoskeleton</location>
        <location evidence="2">Microtubule organizing center</location>
        <location evidence="2">Centrosome</location>
    </subcellularLocation>
    <subcellularLocation>
        <location evidence="3">Cytoplasm</location>
        <location evidence="3">Cytosol</location>
    </subcellularLocation>
    <subcellularLocation>
        <location evidence="1">Nucleus</location>
    </subcellularLocation>
</comment>
<evidence type="ECO:0000256" key="6">
    <source>
        <dbReference type="ARBA" id="ARBA00022741"/>
    </source>
</evidence>
<dbReference type="GO" id="GO:0003006">
    <property type="term" value="P:developmental process involved in reproduction"/>
    <property type="evidence" value="ECO:0007669"/>
    <property type="project" value="UniProtKB-ARBA"/>
</dbReference>
<evidence type="ECO:0000256" key="12">
    <source>
        <dbReference type="ARBA" id="ARBA00064363"/>
    </source>
</evidence>
<evidence type="ECO:0000256" key="1">
    <source>
        <dbReference type="ARBA" id="ARBA00004123"/>
    </source>
</evidence>
<dbReference type="GO" id="GO:0005813">
    <property type="term" value="C:centrosome"/>
    <property type="evidence" value="ECO:0007669"/>
    <property type="project" value="UniProtKB-SubCell"/>
</dbReference>
<comment type="function">
    <text evidence="11">Probable molecular chaperone that assists the folding of proteins upon ATP hydrolysis. Plays a role in the assembly of BBSome, a complex involved in ciliogenesis regulating transports vesicles to the cilia. May play a role in protein processing in limb, cardiac and reproductive system development. May play a role in cytokinesis.</text>
</comment>
<dbReference type="EMBL" id="AFYH01217148">
    <property type="status" value="NOT_ANNOTATED_CDS"/>
    <property type="molecule type" value="Genomic_DNA"/>
</dbReference>
<dbReference type="SUPFAM" id="SSF48592">
    <property type="entry name" value="GroEL equatorial domain-like"/>
    <property type="match status" value="1"/>
</dbReference>
<dbReference type="InterPro" id="IPR027413">
    <property type="entry name" value="GROEL-like_equatorial_sf"/>
</dbReference>
<evidence type="ECO:0000256" key="8">
    <source>
        <dbReference type="ARBA" id="ARBA00023186"/>
    </source>
</evidence>
<dbReference type="InterPro" id="IPR002423">
    <property type="entry name" value="Cpn60/GroEL/TCP-1"/>
</dbReference>
<evidence type="ECO:0000256" key="5">
    <source>
        <dbReference type="ARBA" id="ARBA00022490"/>
    </source>
</evidence>
<accession>H3AAI8</accession>
<dbReference type="GO" id="GO:0060271">
    <property type="term" value="P:cilium assembly"/>
    <property type="evidence" value="ECO:0007669"/>
    <property type="project" value="Ensembl"/>
</dbReference>
<dbReference type="Proteomes" id="UP000008672">
    <property type="component" value="Unassembled WGS sequence"/>
</dbReference>
<dbReference type="GO" id="GO:0001947">
    <property type="term" value="P:heart looping"/>
    <property type="evidence" value="ECO:0007669"/>
    <property type="project" value="Ensembl"/>
</dbReference>
<keyword evidence="6" id="KW-0547">Nucleotide-binding</keyword>
<dbReference type="PANTHER" id="PTHR46787">
    <property type="entry name" value="SYNDROMES PUTATIVE CHAPERONIN-RELATED"/>
    <property type="match status" value="1"/>
</dbReference>
<dbReference type="FunCoup" id="H3AAI8">
    <property type="interactions" value="515"/>
</dbReference>
<keyword evidence="8" id="KW-0143">Chaperone</keyword>
<dbReference type="Ensembl" id="ENSLACT00000006713.1">
    <property type="protein sequence ID" value="ENSLACP00000006659.1"/>
    <property type="gene ID" value="ENSLACG00000005907.2"/>
</dbReference>
<dbReference type="GO" id="GO:0043010">
    <property type="term" value="P:camera-type eye development"/>
    <property type="evidence" value="ECO:0007669"/>
    <property type="project" value="Ensembl"/>
</dbReference>
<dbReference type="FunFam" id="3.30.260.10:FF:000016">
    <property type="entry name" value="McKusick-Kaufman syndrome"/>
    <property type="match status" value="1"/>
</dbReference>
<dbReference type="GeneTree" id="ENSGT00390000007214"/>
<evidence type="ECO:0000256" key="2">
    <source>
        <dbReference type="ARBA" id="ARBA00004300"/>
    </source>
</evidence>
<dbReference type="HOGENOM" id="CLU_478131_0_0_1"/>
<dbReference type="EMBL" id="AFYH01217147">
    <property type="status" value="NOT_ANNOTATED_CDS"/>
    <property type="molecule type" value="Genomic_DNA"/>
</dbReference>
<evidence type="ECO:0000256" key="9">
    <source>
        <dbReference type="ARBA" id="ARBA00023212"/>
    </source>
</evidence>
<dbReference type="AlphaFoldDB" id="H3AAI8"/>
<evidence type="ECO:0000256" key="13">
    <source>
        <dbReference type="ARBA" id="ARBA00070698"/>
    </source>
</evidence>
<keyword evidence="10" id="KW-0539">Nucleus</keyword>
<dbReference type="GO" id="GO:0006457">
    <property type="term" value="P:protein folding"/>
    <property type="evidence" value="ECO:0007669"/>
    <property type="project" value="InterPro"/>
</dbReference>
<evidence type="ECO:0000256" key="14">
    <source>
        <dbReference type="ARBA" id="ARBA00081955"/>
    </source>
</evidence>
<dbReference type="EMBL" id="AFYH01217151">
    <property type="status" value="NOT_ANNOTATED_CDS"/>
    <property type="molecule type" value="Genomic_DNA"/>
</dbReference>
<evidence type="ECO:0000256" key="3">
    <source>
        <dbReference type="ARBA" id="ARBA00004514"/>
    </source>
</evidence>
<evidence type="ECO:0000256" key="11">
    <source>
        <dbReference type="ARBA" id="ARBA00059081"/>
    </source>
</evidence>
<dbReference type="SUPFAM" id="SSF52029">
    <property type="entry name" value="GroEL apical domain-like"/>
    <property type="match status" value="1"/>
</dbReference>
<dbReference type="GO" id="GO:0060027">
    <property type="term" value="P:convergent extension involved in gastrulation"/>
    <property type="evidence" value="ECO:0007669"/>
    <property type="project" value="Ensembl"/>
</dbReference>
<keyword evidence="5" id="KW-0963">Cytoplasm</keyword>
<dbReference type="InterPro" id="IPR027409">
    <property type="entry name" value="GroEL-like_apical_dom_sf"/>
</dbReference>
<dbReference type="GO" id="GO:0051082">
    <property type="term" value="F:unfolded protein binding"/>
    <property type="evidence" value="ECO:0007669"/>
    <property type="project" value="InterPro"/>
</dbReference>
<dbReference type="GO" id="GO:0005524">
    <property type="term" value="F:ATP binding"/>
    <property type="evidence" value="ECO:0007669"/>
    <property type="project" value="UniProtKB-KW"/>
</dbReference>